<feature type="region of interest" description="Disordered" evidence="1">
    <location>
        <begin position="246"/>
        <end position="276"/>
    </location>
</feature>
<protein>
    <recommendedName>
        <fullName evidence="2">DUF7815 domain-containing protein</fullName>
    </recommendedName>
</protein>
<evidence type="ECO:0000313" key="4">
    <source>
        <dbReference type="Proteomes" id="UP001237642"/>
    </source>
</evidence>
<feature type="compositionally biased region" description="Low complexity" evidence="1">
    <location>
        <begin position="255"/>
        <end position="264"/>
    </location>
</feature>
<dbReference type="EMBL" id="JAUIZM010000001">
    <property type="protein sequence ID" value="KAK1405443.1"/>
    <property type="molecule type" value="Genomic_DNA"/>
</dbReference>
<dbReference type="Proteomes" id="UP001237642">
    <property type="component" value="Unassembled WGS sequence"/>
</dbReference>
<proteinExistence type="predicted"/>
<keyword evidence="4" id="KW-1185">Reference proteome</keyword>
<accession>A0AAD8JKK3</accession>
<feature type="region of interest" description="Disordered" evidence="1">
    <location>
        <begin position="179"/>
        <end position="207"/>
    </location>
</feature>
<name>A0AAD8JKK3_9APIA</name>
<reference evidence="3" key="1">
    <citation type="submission" date="2023-02" db="EMBL/GenBank/DDBJ databases">
        <title>Genome of toxic invasive species Heracleum sosnowskyi carries increased number of genes despite the absence of recent whole-genome duplications.</title>
        <authorList>
            <person name="Schelkunov M."/>
            <person name="Shtratnikova V."/>
            <person name="Makarenko M."/>
            <person name="Klepikova A."/>
            <person name="Omelchenko D."/>
            <person name="Novikova G."/>
            <person name="Obukhova E."/>
            <person name="Bogdanov V."/>
            <person name="Penin A."/>
            <person name="Logacheva M."/>
        </authorList>
    </citation>
    <scope>NUCLEOTIDE SEQUENCE</scope>
    <source>
        <strain evidence="3">Hsosn_3</strain>
        <tissue evidence="3">Leaf</tissue>
    </source>
</reference>
<evidence type="ECO:0000313" key="3">
    <source>
        <dbReference type="EMBL" id="KAK1405443.1"/>
    </source>
</evidence>
<feature type="compositionally biased region" description="Low complexity" evidence="1">
    <location>
        <begin position="187"/>
        <end position="206"/>
    </location>
</feature>
<feature type="compositionally biased region" description="Basic and acidic residues" evidence="1">
    <location>
        <begin position="266"/>
        <end position="276"/>
    </location>
</feature>
<sequence length="276" mass="30307">MAFEIPNDLIKKVQALFRNESGSLSTYDPHDPSIHPLPSLDASISELDRLLPDNPRCKKCNAKFLRGTHSLICIYCGSKIQGEDNLPDPISFNSSIGCQWLLHSLDLDKSDSVRSRTGVFELNKEHRSPEQKLTLHGLLDFHMALSNEAEKPKTYVTNKALDQCRSPSMVYSVPEAPVTGHIESSPEENLASSSSISTGDSVIGTSENNDYKVSLQDENFNGSVDAKDGSSPGDIELRRHSDVAECVDDNQCQVDKTSAPSDSTTDSDRHNDSLDN</sequence>
<dbReference type="InterPro" id="IPR056717">
    <property type="entry name" value="DUF7815"/>
</dbReference>
<feature type="region of interest" description="Disordered" evidence="1">
    <location>
        <begin position="221"/>
        <end position="240"/>
    </location>
</feature>
<gene>
    <name evidence="3" type="ORF">POM88_005048</name>
</gene>
<evidence type="ECO:0000259" key="2">
    <source>
        <dbReference type="Pfam" id="PF25122"/>
    </source>
</evidence>
<feature type="domain" description="DUF7815" evidence="2">
    <location>
        <begin position="56"/>
        <end position="78"/>
    </location>
</feature>
<dbReference type="PANTHER" id="PTHR36308">
    <property type="entry name" value="DENTIN SIALOPHOSPHOPROTEIN-RELATED"/>
    <property type="match status" value="1"/>
</dbReference>
<dbReference type="AlphaFoldDB" id="A0AAD8JKK3"/>
<reference evidence="3" key="2">
    <citation type="submission" date="2023-05" db="EMBL/GenBank/DDBJ databases">
        <authorList>
            <person name="Schelkunov M.I."/>
        </authorList>
    </citation>
    <scope>NUCLEOTIDE SEQUENCE</scope>
    <source>
        <strain evidence="3">Hsosn_3</strain>
        <tissue evidence="3">Leaf</tissue>
    </source>
</reference>
<comment type="caution">
    <text evidence="3">The sequence shown here is derived from an EMBL/GenBank/DDBJ whole genome shotgun (WGS) entry which is preliminary data.</text>
</comment>
<organism evidence="3 4">
    <name type="scientific">Heracleum sosnowskyi</name>
    <dbReference type="NCBI Taxonomy" id="360622"/>
    <lineage>
        <taxon>Eukaryota</taxon>
        <taxon>Viridiplantae</taxon>
        <taxon>Streptophyta</taxon>
        <taxon>Embryophyta</taxon>
        <taxon>Tracheophyta</taxon>
        <taxon>Spermatophyta</taxon>
        <taxon>Magnoliopsida</taxon>
        <taxon>eudicotyledons</taxon>
        <taxon>Gunneridae</taxon>
        <taxon>Pentapetalae</taxon>
        <taxon>asterids</taxon>
        <taxon>campanulids</taxon>
        <taxon>Apiales</taxon>
        <taxon>Apiaceae</taxon>
        <taxon>Apioideae</taxon>
        <taxon>apioid superclade</taxon>
        <taxon>Tordylieae</taxon>
        <taxon>Tordyliinae</taxon>
        <taxon>Heracleum</taxon>
    </lineage>
</organism>
<dbReference type="PANTHER" id="PTHR36308:SF1">
    <property type="entry name" value="DENTIN SIALOPHOSPHOPROTEIN-RELATED"/>
    <property type="match status" value="1"/>
</dbReference>
<evidence type="ECO:0000256" key="1">
    <source>
        <dbReference type="SAM" id="MobiDB-lite"/>
    </source>
</evidence>
<dbReference type="Pfam" id="PF25122">
    <property type="entry name" value="DUF7815"/>
    <property type="match status" value="1"/>
</dbReference>